<dbReference type="AlphaFoldDB" id="A0A6A6B5G5"/>
<gene>
    <name evidence="2" type="ORF">K452DRAFT_232310</name>
</gene>
<dbReference type="RefSeq" id="XP_033394983.1">
    <property type="nucleotide sequence ID" value="XM_033537227.1"/>
</dbReference>
<keyword evidence="1" id="KW-0732">Signal</keyword>
<dbReference type="Proteomes" id="UP000799438">
    <property type="component" value="Unassembled WGS sequence"/>
</dbReference>
<reference evidence="2" key="1">
    <citation type="journal article" date="2020" name="Stud. Mycol.">
        <title>101 Dothideomycetes genomes: a test case for predicting lifestyles and emergence of pathogens.</title>
        <authorList>
            <person name="Haridas S."/>
            <person name="Albert R."/>
            <person name="Binder M."/>
            <person name="Bloem J."/>
            <person name="Labutti K."/>
            <person name="Salamov A."/>
            <person name="Andreopoulos B."/>
            <person name="Baker S."/>
            <person name="Barry K."/>
            <person name="Bills G."/>
            <person name="Bluhm B."/>
            <person name="Cannon C."/>
            <person name="Castanera R."/>
            <person name="Culley D."/>
            <person name="Daum C."/>
            <person name="Ezra D."/>
            <person name="Gonzalez J."/>
            <person name="Henrissat B."/>
            <person name="Kuo A."/>
            <person name="Liang C."/>
            <person name="Lipzen A."/>
            <person name="Lutzoni F."/>
            <person name="Magnuson J."/>
            <person name="Mondo S."/>
            <person name="Nolan M."/>
            <person name="Ohm R."/>
            <person name="Pangilinan J."/>
            <person name="Park H.-J."/>
            <person name="Ramirez L."/>
            <person name="Alfaro M."/>
            <person name="Sun H."/>
            <person name="Tritt A."/>
            <person name="Yoshinaga Y."/>
            <person name="Zwiers L.-H."/>
            <person name="Turgeon B."/>
            <person name="Goodwin S."/>
            <person name="Spatafora J."/>
            <person name="Crous P."/>
            <person name="Grigoriev I."/>
        </authorList>
    </citation>
    <scope>NUCLEOTIDE SEQUENCE</scope>
    <source>
        <strain evidence="2">CBS 121167</strain>
    </source>
</reference>
<evidence type="ECO:0000313" key="2">
    <source>
        <dbReference type="EMBL" id="KAF2139270.1"/>
    </source>
</evidence>
<evidence type="ECO:0008006" key="4">
    <source>
        <dbReference type="Google" id="ProtNLM"/>
    </source>
</evidence>
<sequence>MLSLLALSTLLLSIVSAVSASPAAPKRANPPSSFYLVTTSSRAPAPNGNSSALANVSAISLFDPYYQPNYYLRQSQPGYNSLPSFTYTNGYLQTVQAGPHNFPPSQSYIAYSAGAGKELTFYPQQESATGGAGGDLNFQGGYLLATASFANAWMLCDGALGQRVIKYRGTDESCEQVYVQAVAEPPY</sequence>
<accession>A0A6A6B5G5</accession>
<organism evidence="2 3">
    <name type="scientific">Aplosporella prunicola CBS 121167</name>
    <dbReference type="NCBI Taxonomy" id="1176127"/>
    <lineage>
        <taxon>Eukaryota</taxon>
        <taxon>Fungi</taxon>
        <taxon>Dikarya</taxon>
        <taxon>Ascomycota</taxon>
        <taxon>Pezizomycotina</taxon>
        <taxon>Dothideomycetes</taxon>
        <taxon>Dothideomycetes incertae sedis</taxon>
        <taxon>Botryosphaeriales</taxon>
        <taxon>Aplosporellaceae</taxon>
        <taxon>Aplosporella</taxon>
    </lineage>
</organism>
<evidence type="ECO:0000256" key="1">
    <source>
        <dbReference type="SAM" id="SignalP"/>
    </source>
</evidence>
<proteinExistence type="predicted"/>
<dbReference type="GeneID" id="54294723"/>
<protein>
    <recommendedName>
        <fullName evidence="4">Cell wall protein PhiA</fullName>
    </recommendedName>
</protein>
<dbReference type="EMBL" id="ML995493">
    <property type="protein sequence ID" value="KAF2139270.1"/>
    <property type="molecule type" value="Genomic_DNA"/>
</dbReference>
<dbReference type="OrthoDB" id="5317242at2759"/>
<feature type="signal peptide" evidence="1">
    <location>
        <begin position="1"/>
        <end position="20"/>
    </location>
</feature>
<keyword evidence="3" id="KW-1185">Reference proteome</keyword>
<name>A0A6A6B5G5_9PEZI</name>
<evidence type="ECO:0000313" key="3">
    <source>
        <dbReference type="Proteomes" id="UP000799438"/>
    </source>
</evidence>
<feature type="chain" id="PRO_5025543221" description="Cell wall protein PhiA" evidence="1">
    <location>
        <begin position="21"/>
        <end position="187"/>
    </location>
</feature>